<evidence type="ECO:0000313" key="3">
    <source>
        <dbReference type="EMBL" id="MEJ8851269.1"/>
    </source>
</evidence>
<keyword evidence="3" id="KW-0223">Dioxygenase</keyword>
<keyword evidence="3" id="KW-0560">Oxidoreductase</keyword>
<organism evidence="3 4">
    <name type="scientific">Variovorax rhizosphaerae</name>
    <dbReference type="NCBI Taxonomy" id="1836200"/>
    <lineage>
        <taxon>Bacteria</taxon>
        <taxon>Pseudomonadati</taxon>
        <taxon>Pseudomonadota</taxon>
        <taxon>Betaproteobacteria</taxon>
        <taxon>Burkholderiales</taxon>
        <taxon>Comamonadaceae</taxon>
        <taxon>Variovorax</taxon>
    </lineage>
</organism>
<dbReference type="InterPro" id="IPR025979">
    <property type="entry name" value="ChrR-like_cupin_dom"/>
</dbReference>
<evidence type="ECO:0000313" key="4">
    <source>
        <dbReference type="Proteomes" id="UP001385892"/>
    </source>
</evidence>
<dbReference type="InterPro" id="IPR011051">
    <property type="entry name" value="RmlC_Cupin_sf"/>
</dbReference>
<dbReference type="CDD" id="cd20302">
    <property type="entry name" value="cupin_DAD"/>
    <property type="match status" value="1"/>
</dbReference>
<reference evidence="3 4" key="1">
    <citation type="submission" date="2024-03" db="EMBL/GenBank/DDBJ databases">
        <title>Novel species of the genus Variovorax.</title>
        <authorList>
            <person name="Liu Q."/>
            <person name="Xin Y.-H."/>
        </authorList>
    </citation>
    <scope>NUCLEOTIDE SEQUENCE [LARGE SCALE GENOMIC DNA]</scope>
    <source>
        <strain evidence="3 4">KACC 18900</strain>
    </source>
</reference>
<accession>A0ABU8WWH5</accession>
<dbReference type="InterPro" id="IPR014710">
    <property type="entry name" value="RmlC-like_jellyroll"/>
</dbReference>
<feature type="signal peptide" evidence="1">
    <location>
        <begin position="1"/>
        <end position="24"/>
    </location>
</feature>
<proteinExistence type="predicted"/>
<feature type="chain" id="PRO_5045728332" evidence="1">
    <location>
        <begin position="25"/>
        <end position="188"/>
    </location>
</feature>
<sequence>MSMKLVPTPAFTSTGAALPFVALAQSHLLTVNANEIPVIKDALGPGVHFQPLRLDMELGIWVLLATFSPGAFIPLHYHTGSVDAYTLSGCWHYAEYADQPQTAGCYLYEPGASVHTLKVPKENTEDTVVLFIVKGSNVNFNDDGTYHSMLDASLIRHLTDTLSVAQGLGPIPFIAGGGAVHSIKGGDH</sequence>
<dbReference type="Proteomes" id="UP001385892">
    <property type="component" value="Unassembled WGS sequence"/>
</dbReference>
<dbReference type="SUPFAM" id="SSF51182">
    <property type="entry name" value="RmlC-like cupins"/>
    <property type="match status" value="1"/>
</dbReference>
<gene>
    <name evidence="3" type="ORF">WKW82_31855</name>
</gene>
<comment type="caution">
    <text evidence="3">The sequence shown here is derived from an EMBL/GenBank/DDBJ whole genome shotgun (WGS) entry which is preliminary data.</text>
</comment>
<dbReference type="Pfam" id="PF12973">
    <property type="entry name" value="Cupin_7"/>
    <property type="match status" value="1"/>
</dbReference>
<feature type="domain" description="ChrR-like cupin" evidence="2">
    <location>
        <begin position="43"/>
        <end position="135"/>
    </location>
</feature>
<keyword evidence="1" id="KW-0732">Signal</keyword>
<name>A0ABU8WWH5_9BURK</name>
<dbReference type="Gene3D" id="2.60.120.10">
    <property type="entry name" value="Jelly Rolls"/>
    <property type="match status" value="1"/>
</dbReference>
<protein>
    <submittedName>
        <fullName evidence="3">2,4'-dihydroxyacetophenone dioxygenase family protein</fullName>
    </submittedName>
</protein>
<evidence type="ECO:0000259" key="2">
    <source>
        <dbReference type="Pfam" id="PF12973"/>
    </source>
</evidence>
<dbReference type="GO" id="GO:0051213">
    <property type="term" value="F:dioxygenase activity"/>
    <property type="evidence" value="ECO:0007669"/>
    <property type="project" value="UniProtKB-KW"/>
</dbReference>
<keyword evidence="4" id="KW-1185">Reference proteome</keyword>
<evidence type="ECO:0000256" key="1">
    <source>
        <dbReference type="SAM" id="SignalP"/>
    </source>
</evidence>
<dbReference type="RefSeq" id="WP_340346836.1">
    <property type="nucleotide sequence ID" value="NZ_JBBKZT010000021.1"/>
</dbReference>
<dbReference type="EMBL" id="JBBKZT010000021">
    <property type="protein sequence ID" value="MEJ8851269.1"/>
    <property type="molecule type" value="Genomic_DNA"/>
</dbReference>